<proteinExistence type="predicted"/>
<dbReference type="EMBL" id="QJKH01000008">
    <property type="protein sequence ID" value="PXX78152.1"/>
    <property type="molecule type" value="Genomic_DNA"/>
</dbReference>
<evidence type="ECO:0000313" key="2">
    <source>
        <dbReference type="Proteomes" id="UP000247612"/>
    </source>
</evidence>
<dbReference type="RefSeq" id="WP_022936823.1">
    <property type="nucleotide sequence ID" value="NZ_CABKRQ010000001.1"/>
</dbReference>
<evidence type="ECO:0000313" key="1">
    <source>
        <dbReference type="EMBL" id="PXX78152.1"/>
    </source>
</evidence>
<comment type="caution">
    <text evidence="1">The sequence shown here is derived from an EMBL/GenBank/DDBJ whole genome shotgun (WGS) entry which is preliminary data.</text>
</comment>
<reference evidence="1 2" key="1">
    <citation type="submission" date="2018-05" db="EMBL/GenBank/DDBJ databases">
        <title>Genomic Encyclopedia of Type Strains, Phase IV (KMG-IV): sequencing the most valuable type-strain genomes for metagenomic binning, comparative biology and taxonomic classification.</title>
        <authorList>
            <person name="Goeker M."/>
        </authorList>
    </citation>
    <scope>NUCLEOTIDE SEQUENCE [LARGE SCALE GENOMIC DNA]</scope>
    <source>
        <strain evidence="1 2">JC118</strain>
    </source>
</reference>
<dbReference type="AlphaFoldDB" id="A0A318KNS5"/>
<protein>
    <submittedName>
        <fullName evidence="1">Uncharacterized protein</fullName>
    </submittedName>
</protein>
<sequence length="41" mass="4341">MKLLKVLLVAGIMFSGIVTPPTPGDDDPIPYCYGSDCVSLN</sequence>
<accession>A0A318KNS5</accession>
<name>A0A318KNS5_9FIRM</name>
<dbReference type="Proteomes" id="UP000247612">
    <property type="component" value="Unassembled WGS sequence"/>
</dbReference>
<keyword evidence="2" id="KW-1185">Reference proteome</keyword>
<gene>
    <name evidence="1" type="ORF">DES51_10879</name>
</gene>
<organism evidence="1 2">
    <name type="scientific">Dielma fastidiosa</name>
    <dbReference type="NCBI Taxonomy" id="1034346"/>
    <lineage>
        <taxon>Bacteria</taxon>
        <taxon>Bacillati</taxon>
        <taxon>Bacillota</taxon>
        <taxon>Erysipelotrichia</taxon>
        <taxon>Erysipelotrichales</taxon>
        <taxon>Erysipelotrichaceae</taxon>
        <taxon>Dielma</taxon>
    </lineage>
</organism>